<name>A0A392MG37_9FABA</name>
<dbReference type="AlphaFoldDB" id="A0A392MG37"/>
<dbReference type="EMBL" id="LXQA010009008">
    <property type="protein sequence ID" value="MCH85718.1"/>
    <property type="molecule type" value="Genomic_DNA"/>
</dbReference>
<comment type="caution">
    <text evidence="2">The sequence shown here is derived from an EMBL/GenBank/DDBJ whole genome shotgun (WGS) entry which is preliminary data.</text>
</comment>
<organism evidence="2 3">
    <name type="scientific">Trifolium medium</name>
    <dbReference type="NCBI Taxonomy" id="97028"/>
    <lineage>
        <taxon>Eukaryota</taxon>
        <taxon>Viridiplantae</taxon>
        <taxon>Streptophyta</taxon>
        <taxon>Embryophyta</taxon>
        <taxon>Tracheophyta</taxon>
        <taxon>Spermatophyta</taxon>
        <taxon>Magnoliopsida</taxon>
        <taxon>eudicotyledons</taxon>
        <taxon>Gunneridae</taxon>
        <taxon>Pentapetalae</taxon>
        <taxon>rosids</taxon>
        <taxon>fabids</taxon>
        <taxon>Fabales</taxon>
        <taxon>Fabaceae</taxon>
        <taxon>Papilionoideae</taxon>
        <taxon>50 kb inversion clade</taxon>
        <taxon>NPAAA clade</taxon>
        <taxon>Hologalegina</taxon>
        <taxon>IRL clade</taxon>
        <taxon>Trifolieae</taxon>
        <taxon>Trifolium</taxon>
    </lineage>
</organism>
<evidence type="ECO:0000256" key="1">
    <source>
        <dbReference type="SAM" id="MobiDB-lite"/>
    </source>
</evidence>
<keyword evidence="3" id="KW-1185">Reference proteome</keyword>
<feature type="region of interest" description="Disordered" evidence="1">
    <location>
        <begin position="1"/>
        <end position="66"/>
    </location>
</feature>
<feature type="compositionally biased region" description="Basic and acidic residues" evidence="1">
    <location>
        <begin position="23"/>
        <end position="38"/>
    </location>
</feature>
<reference evidence="2 3" key="1">
    <citation type="journal article" date="2018" name="Front. Plant Sci.">
        <title>Red Clover (Trifolium pratense) and Zigzag Clover (T. medium) - A Picture of Genomic Similarities and Differences.</title>
        <authorList>
            <person name="Dluhosova J."/>
            <person name="Istvanek J."/>
            <person name="Nedelnik J."/>
            <person name="Repkova J."/>
        </authorList>
    </citation>
    <scope>NUCLEOTIDE SEQUENCE [LARGE SCALE GENOMIC DNA]</scope>
    <source>
        <strain evidence="3">cv. 10/8</strain>
        <tissue evidence="2">Leaf</tissue>
    </source>
</reference>
<gene>
    <name evidence="2" type="ORF">A2U01_0006567</name>
</gene>
<evidence type="ECO:0000313" key="3">
    <source>
        <dbReference type="Proteomes" id="UP000265520"/>
    </source>
</evidence>
<proteinExistence type="predicted"/>
<sequence length="66" mass="7098">MNIESQNARPQRPRGHLAHAQHRAQEQQGHHQRNDKQRGSGTVAPPSDLAATAPAPAPLPATGRKP</sequence>
<accession>A0A392MG37</accession>
<feature type="compositionally biased region" description="Basic residues" evidence="1">
    <location>
        <begin position="11"/>
        <end position="22"/>
    </location>
</feature>
<feature type="compositionally biased region" description="Low complexity" evidence="1">
    <location>
        <begin position="44"/>
        <end position="54"/>
    </location>
</feature>
<evidence type="ECO:0000313" key="2">
    <source>
        <dbReference type="EMBL" id="MCH85718.1"/>
    </source>
</evidence>
<protein>
    <submittedName>
        <fullName evidence="2">Uncharacterized protein</fullName>
    </submittedName>
</protein>
<dbReference type="Proteomes" id="UP000265520">
    <property type="component" value="Unassembled WGS sequence"/>
</dbReference>